<protein>
    <submittedName>
        <fullName evidence="1">Uncharacterized protein</fullName>
    </submittedName>
</protein>
<dbReference type="AlphaFoldDB" id="A0A5K7ZQQ0"/>
<evidence type="ECO:0000313" key="1">
    <source>
        <dbReference type="EMBL" id="BBO82160.1"/>
    </source>
</evidence>
<dbReference type="EMBL" id="AP021876">
    <property type="protein sequence ID" value="BBO82160.1"/>
    <property type="molecule type" value="Genomic_DNA"/>
</dbReference>
<reference evidence="1 2" key="1">
    <citation type="submission" date="2019-11" db="EMBL/GenBank/DDBJ databases">
        <title>Comparative genomics of hydrocarbon-degrading Desulfosarcina strains.</title>
        <authorList>
            <person name="Watanabe M."/>
            <person name="Kojima H."/>
            <person name="Fukui M."/>
        </authorList>
    </citation>
    <scope>NUCLEOTIDE SEQUENCE [LARGE SCALE GENOMIC DNA]</scope>
    <source>
        <strain evidence="1 2">28bB2T</strain>
    </source>
</reference>
<name>A0A5K7ZQQ0_9BACT</name>
<gene>
    <name evidence="1" type="ORF">DSCO28_27260</name>
</gene>
<dbReference type="Proteomes" id="UP000425960">
    <property type="component" value="Chromosome"/>
</dbReference>
<evidence type="ECO:0000313" key="2">
    <source>
        <dbReference type="Proteomes" id="UP000425960"/>
    </source>
</evidence>
<proteinExistence type="predicted"/>
<accession>A0A5K7ZQQ0</accession>
<dbReference type="KEGG" id="dov:DSCO28_27260"/>
<organism evidence="1 2">
    <name type="scientific">Desulfosarcina ovata subsp. sediminis</name>
    <dbReference type="NCBI Taxonomy" id="885957"/>
    <lineage>
        <taxon>Bacteria</taxon>
        <taxon>Pseudomonadati</taxon>
        <taxon>Thermodesulfobacteriota</taxon>
        <taxon>Desulfobacteria</taxon>
        <taxon>Desulfobacterales</taxon>
        <taxon>Desulfosarcinaceae</taxon>
        <taxon>Desulfosarcina</taxon>
    </lineage>
</organism>
<sequence>MLLLFCGCTKHLVYEVITSFPEGAGIYWGKTANELVPTPYTTLNSRSMEGEYWKSWCYQVRKRGYRPSKIVCRPDGDENRTINFFNLEKIKTKITSDPSDAQIYWGESPDHLRNTRRLTPWIEDGANSKANYENWYFQVKKAGYEDSEVIFAPIAEEDRAIHIVLEPSE</sequence>